<comment type="domain">
    <text evidence="9">Has 3 domains, the large (RuvB-L) and small ATPase (RuvB-S) domains and the C-terminal head (RuvB-H) domain. The head domain binds DNA, while the ATPase domains jointly bind ATP, ADP or are empty depending on the state of the subunit in the translocation cycle. During a single DNA translocation step the structure of each domain remains the same, but their relative positions change.</text>
</comment>
<comment type="subcellular location">
    <subcellularLocation>
        <location evidence="9">Cytoplasm</location>
    </subcellularLocation>
</comment>
<sequence length="331" mass="36040">MTENILTPTAEIEEIQIDATLRPKTLVDFVGQPRLKQSLNLALAAAKKRQEPIDHVLLYGPPGLGKTTIAHIIALEQGGNLHVTTGPALTRAGDLAALLTNLESGDVLFIDEIHRLNKVVEETLYSGMEDNRLDLVLGKGPAARTVSIDLKPFTLVGATTRFGALSGPLRSRFGIINKLEYYDPDDLSKILIRSANILKIQFDISAASSLAKRARGTPRIANRLLRRARDTAQIHYNGQITQAAVSATVKLLEIDELGLDASDRDLLTRIIEHHHGGPVGIETLASALSEDSGTIEEVYEPFLIQLGFLARTKGGRIVTDLAYKHLGLTRT</sequence>
<keyword evidence="3 9" id="KW-0227">DNA damage</keyword>
<dbReference type="SMART" id="SM00382">
    <property type="entry name" value="AAA"/>
    <property type="match status" value="1"/>
</dbReference>
<dbReference type="NCBIfam" id="NF000868">
    <property type="entry name" value="PRK00080.1"/>
    <property type="match status" value="1"/>
</dbReference>
<comment type="catalytic activity">
    <reaction evidence="9">
        <text>ATP + H2O = ADP + phosphate + H(+)</text>
        <dbReference type="Rhea" id="RHEA:13065"/>
        <dbReference type="ChEBI" id="CHEBI:15377"/>
        <dbReference type="ChEBI" id="CHEBI:15378"/>
        <dbReference type="ChEBI" id="CHEBI:30616"/>
        <dbReference type="ChEBI" id="CHEBI:43474"/>
        <dbReference type="ChEBI" id="CHEBI:456216"/>
    </reaction>
</comment>
<dbReference type="InterPro" id="IPR036390">
    <property type="entry name" value="WH_DNA-bd_sf"/>
</dbReference>
<feature type="binding site" evidence="9">
    <location>
        <position position="219"/>
    </location>
    <ligand>
        <name>ATP</name>
        <dbReference type="ChEBI" id="CHEBI:30616"/>
    </ligand>
</feature>
<evidence type="ECO:0000256" key="3">
    <source>
        <dbReference type="ARBA" id="ARBA00022763"/>
    </source>
</evidence>
<keyword evidence="1 9" id="KW-0963">Cytoplasm</keyword>
<dbReference type="Gene3D" id="1.10.8.60">
    <property type="match status" value="1"/>
</dbReference>
<dbReference type="InterPro" id="IPR003593">
    <property type="entry name" value="AAA+_ATPase"/>
</dbReference>
<feature type="region of interest" description="Large ATPase domain (RuvB-L)" evidence="9">
    <location>
        <begin position="2"/>
        <end position="182"/>
    </location>
</feature>
<feature type="binding site" evidence="9">
    <location>
        <position position="67"/>
    </location>
    <ligand>
        <name>Mg(2+)</name>
        <dbReference type="ChEBI" id="CHEBI:18420"/>
    </ligand>
</feature>
<gene>
    <name evidence="9" type="primary">ruvB</name>
    <name evidence="11" type="ORF">COT87_00590</name>
</gene>
<feature type="binding site" evidence="9">
    <location>
        <position position="311"/>
    </location>
    <ligand>
        <name>DNA</name>
        <dbReference type="ChEBI" id="CHEBI:16991"/>
    </ligand>
</feature>
<proteinExistence type="inferred from homology"/>
<dbReference type="Pfam" id="PF05496">
    <property type="entry name" value="RuvB_N"/>
    <property type="match status" value="1"/>
</dbReference>
<evidence type="ECO:0000256" key="2">
    <source>
        <dbReference type="ARBA" id="ARBA00022741"/>
    </source>
</evidence>
<keyword evidence="5 9" id="KW-0067">ATP-binding</keyword>
<feature type="region of interest" description="Head domain (RuvB-H)" evidence="9">
    <location>
        <begin position="256"/>
        <end position="331"/>
    </location>
</feature>
<keyword evidence="8 9" id="KW-0234">DNA repair</keyword>
<name>A0A2H0VLJ8_9BACT</name>
<evidence type="ECO:0000256" key="4">
    <source>
        <dbReference type="ARBA" id="ARBA00022801"/>
    </source>
</evidence>
<dbReference type="InterPro" id="IPR036388">
    <property type="entry name" value="WH-like_DNA-bd_sf"/>
</dbReference>
<feature type="binding site" evidence="9">
    <location>
        <position position="22"/>
    </location>
    <ligand>
        <name>ATP</name>
        <dbReference type="ChEBI" id="CHEBI:30616"/>
    </ligand>
</feature>
<dbReference type="GO" id="GO:0006281">
    <property type="term" value="P:DNA repair"/>
    <property type="evidence" value="ECO:0007669"/>
    <property type="project" value="UniProtKB-UniRule"/>
</dbReference>
<protein>
    <recommendedName>
        <fullName evidence="9">Holliday junction branch migration complex subunit RuvB</fullName>
        <ecNumber evidence="9">3.6.4.-</ecNumber>
    </recommendedName>
</protein>
<dbReference type="InterPro" id="IPR027417">
    <property type="entry name" value="P-loop_NTPase"/>
</dbReference>
<dbReference type="Pfam" id="PF17864">
    <property type="entry name" value="AAA_lid_4"/>
    <property type="match status" value="1"/>
</dbReference>
<keyword evidence="4 9" id="KW-0378">Hydrolase</keyword>
<feature type="binding site" evidence="9">
    <location>
        <position position="172"/>
    </location>
    <ligand>
        <name>ATP</name>
        <dbReference type="ChEBI" id="CHEBI:30616"/>
    </ligand>
</feature>
<dbReference type="GO" id="GO:0005737">
    <property type="term" value="C:cytoplasm"/>
    <property type="evidence" value="ECO:0007669"/>
    <property type="project" value="UniProtKB-SubCell"/>
</dbReference>
<feature type="binding site" evidence="9">
    <location>
        <position position="66"/>
    </location>
    <ligand>
        <name>ATP</name>
        <dbReference type="ChEBI" id="CHEBI:30616"/>
    </ligand>
</feature>
<keyword evidence="7 9" id="KW-0233">DNA recombination</keyword>
<evidence type="ECO:0000256" key="6">
    <source>
        <dbReference type="ARBA" id="ARBA00023125"/>
    </source>
</evidence>
<feature type="binding site" evidence="9">
    <location>
        <position position="21"/>
    </location>
    <ligand>
        <name>ATP</name>
        <dbReference type="ChEBI" id="CHEBI:30616"/>
    </ligand>
</feature>
<dbReference type="GO" id="GO:0048476">
    <property type="term" value="C:Holliday junction resolvase complex"/>
    <property type="evidence" value="ECO:0007669"/>
    <property type="project" value="UniProtKB-UniRule"/>
</dbReference>
<feature type="region of interest" description="Small ATPAse domain (RuvB-S)" evidence="9">
    <location>
        <begin position="183"/>
        <end position="253"/>
    </location>
</feature>
<dbReference type="Proteomes" id="UP000230796">
    <property type="component" value="Unassembled WGS sequence"/>
</dbReference>
<evidence type="ECO:0000256" key="5">
    <source>
        <dbReference type="ARBA" id="ARBA00022840"/>
    </source>
</evidence>
<evidence type="ECO:0000256" key="8">
    <source>
        <dbReference type="ARBA" id="ARBA00023204"/>
    </source>
</evidence>
<comment type="similarity">
    <text evidence="9">Belongs to the RuvB family.</text>
</comment>
<feature type="binding site" evidence="9">
    <location>
        <position position="67"/>
    </location>
    <ligand>
        <name>ATP</name>
        <dbReference type="ChEBI" id="CHEBI:30616"/>
    </ligand>
</feature>
<evidence type="ECO:0000256" key="1">
    <source>
        <dbReference type="ARBA" id="ARBA00022490"/>
    </source>
</evidence>
<dbReference type="InterPro" id="IPR008823">
    <property type="entry name" value="RuvB_wg_C"/>
</dbReference>
<dbReference type="PANTHER" id="PTHR42848:SF1">
    <property type="entry name" value="HOLLIDAY JUNCTION BRANCH MIGRATION COMPLEX SUBUNIT RUVB"/>
    <property type="match status" value="1"/>
</dbReference>
<evidence type="ECO:0000313" key="12">
    <source>
        <dbReference type="Proteomes" id="UP000230796"/>
    </source>
</evidence>
<dbReference type="GO" id="GO:0016887">
    <property type="term" value="F:ATP hydrolysis activity"/>
    <property type="evidence" value="ECO:0007669"/>
    <property type="project" value="RHEA"/>
</dbReference>
<evidence type="ECO:0000259" key="10">
    <source>
        <dbReference type="SMART" id="SM00382"/>
    </source>
</evidence>
<dbReference type="InterPro" id="IPR004605">
    <property type="entry name" value="DNA_helicase_Holl-junc_RuvB"/>
</dbReference>
<evidence type="ECO:0000313" key="11">
    <source>
        <dbReference type="EMBL" id="PIR99219.1"/>
    </source>
</evidence>
<dbReference type="GO" id="GO:0006310">
    <property type="term" value="P:DNA recombination"/>
    <property type="evidence" value="ECO:0007669"/>
    <property type="project" value="UniProtKB-UniRule"/>
</dbReference>
<dbReference type="GO" id="GO:0009378">
    <property type="term" value="F:four-way junction helicase activity"/>
    <property type="evidence" value="ECO:0007669"/>
    <property type="project" value="InterPro"/>
</dbReference>
<feature type="binding site" evidence="9">
    <location>
        <position position="182"/>
    </location>
    <ligand>
        <name>ATP</name>
        <dbReference type="ChEBI" id="CHEBI:30616"/>
    </ligand>
</feature>
<dbReference type="InterPro" id="IPR041445">
    <property type="entry name" value="AAA_lid_4"/>
</dbReference>
<dbReference type="Gene3D" id="1.10.10.10">
    <property type="entry name" value="Winged helix-like DNA-binding domain superfamily/Winged helix DNA-binding domain"/>
    <property type="match status" value="1"/>
</dbReference>
<evidence type="ECO:0000256" key="9">
    <source>
        <dbReference type="HAMAP-Rule" id="MF_00016"/>
    </source>
</evidence>
<dbReference type="SUPFAM" id="SSF46785">
    <property type="entry name" value="Winged helix' DNA-binding domain"/>
    <property type="match status" value="1"/>
</dbReference>
<dbReference type="CDD" id="cd00009">
    <property type="entry name" value="AAA"/>
    <property type="match status" value="1"/>
</dbReference>
<dbReference type="SUPFAM" id="SSF52540">
    <property type="entry name" value="P-loop containing nucleoside triphosphate hydrolases"/>
    <property type="match status" value="1"/>
</dbReference>
<dbReference type="Pfam" id="PF05491">
    <property type="entry name" value="WHD_RuvB"/>
    <property type="match status" value="1"/>
</dbReference>
<keyword evidence="6 9" id="KW-0238">DNA-binding</keyword>
<comment type="caution">
    <text evidence="9">Lacks conserved residue(s) required for the propagation of feature annotation.</text>
</comment>
<comment type="subunit">
    <text evidence="9">Homohexamer. Forms an RuvA(8)-RuvB(12)-Holliday junction (HJ) complex. HJ DNA is sandwiched between 2 RuvA tetramers; dsDNA enters through RuvA and exits via RuvB. An RuvB hexamer assembles on each DNA strand where it exits the tetramer. Each RuvB hexamer is contacted by two RuvA subunits (via domain III) on 2 adjacent RuvB subunits; this complex drives branch migration. In the full resolvosome a probable DNA-RuvA(4)-RuvB(12)-RuvC(2) complex forms which resolves the HJ.</text>
</comment>
<reference evidence="12" key="1">
    <citation type="submission" date="2017-09" db="EMBL/GenBank/DDBJ databases">
        <title>Depth-based differentiation of microbial function through sediment-hosted aquifers and enrichment of novel symbionts in the deep terrestrial subsurface.</title>
        <authorList>
            <person name="Probst A.J."/>
            <person name="Ladd B."/>
            <person name="Jarett J.K."/>
            <person name="Geller-Mcgrath D.E."/>
            <person name="Sieber C.M.K."/>
            <person name="Emerson J.B."/>
            <person name="Anantharaman K."/>
            <person name="Thomas B.C."/>
            <person name="Malmstrom R."/>
            <person name="Stieglmeier M."/>
            <person name="Klingl A."/>
            <person name="Woyke T."/>
            <person name="Ryan C.M."/>
            <person name="Banfield J.F."/>
        </authorList>
    </citation>
    <scope>NUCLEOTIDE SEQUENCE [LARGE SCALE GENOMIC DNA]</scope>
</reference>
<feature type="binding site" evidence="9">
    <location>
        <position position="63"/>
    </location>
    <ligand>
        <name>ATP</name>
        <dbReference type="ChEBI" id="CHEBI:30616"/>
    </ligand>
</feature>
<accession>A0A2H0VLJ8</accession>
<dbReference type="NCBIfam" id="TIGR00635">
    <property type="entry name" value="ruvB"/>
    <property type="match status" value="1"/>
</dbReference>
<dbReference type="HAMAP" id="MF_00016">
    <property type="entry name" value="DNA_HJ_migration_RuvB"/>
    <property type="match status" value="1"/>
</dbReference>
<feature type="domain" description="AAA+ ATPase" evidence="10">
    <location>
        <begin position="52"/>
        <end position="183"/>
    </location>
</feature>
<keyword evidence="11" id="KW-0347">Helicase</keyword>
<dbReference type="EMBL" id="PFAF01000008">
    <property type="protein sequence ID" value="PIR99219.1"/>
    <property type="molecule type" value="Genomic_DNA"/>
</dbReference>
<dbReference type="GO" id="GO:0000400">
    <property type="term" value="F:four-way junction DNA binding"/>
    <property type="evidence" value="ECO:0007669"/>
    <property type="project" value="UniProtKB-UniRule"/>
</dbReference>
<comment type="function">
    <text evidence="9">The RuvA-RuvB-RuvC complex processes Holliday junction (HJ) DNA during genetic recombination and DNA repair, while the RuvA-RuvB complex plays an important role in the rescue of blocked DNA replication forks via replication fork reversal (RFR). RuvA specifically binds to HJ cruciform DNA, conferring on it an open structure. The RuvB hexamer acts as an ATP-dependent pump, pulling dsDNA into and through the RuvAB complex. RuvB forms 2 homohexamers on either side of HJ DNA bound by 1 or 2 RuvA tetramers; 4 subunits per hexamer contact DNA at a time. Coordinated motions by a converter formed by DNA-disengaged RuvB subunits stimulates ATP hydrolysis and nucleotide exchange. Immobilization of the converter enables RuvB to convert the ATP-contained energy into a lever motion, pulling 2 nucleotides of DNA out of the RuvA tetramer per ATP hydrolyzed, thus driving DNA branch migration. The RuvB motors rotate together with the DNA substrate, which together with the progressing nucleotide cycle form the mechanistic basis for DNA recombination by continuous HJ branch migration. Branch migration allows RuvC to scan DNA until it finds its consensus sequence, where it cleaves and resolves cruciform DNA.</text>
</comment>
<organism evidence="11 12">
    <name type="scientific">Candidatus Collierbacteria bacterium CG10_big_fil_rev_8_21_14_0_10_44_9</name>
    <dbReference type="NCBI Taxonomy" id="1974535"/>
    <lineage>
        <taxon>Bacteria</taxon>
        <taxon>Candidatus Collieribacteriota</taxon>
    </lineage>
</organism>
<dbReference type="AlphaFoldDB" id="A0A2H0VLJ8"/>
<dbReference type="Gene3D" id="3.40.50.300">
    <property type="entry name" value="P-loop containing nucleotide triphosphate hydrolases"/>
    <property type="match status" value="1"/>
</dbReference>
<evidence type="ECO:0000256" key="7">
    <source>
        <dbReference type="ARBA" id="ARBA00023172"/>
    </source>
</evidence>
<keyword evidence="2 9" id="KW-0547">Nucleotide-binding</keyword>
<dbReference type="GO" id="GO:0005524">
    <property type="term" value="F:ATP binding"/>
    <property type="evidence" value="ECO:0007669"/>
    <property type="project" value="UniProtKB-UniRule"/>
</dbReference>
<comment type="caution">
    <text evidence="11">The sequence shown here is derived from an EMBL/GenBank/DDBJ whole genome shotgun (WGS) entry which is preliminary data.</text>
</comment>
<feature type="binding site" evidence="9">
    <location>
        <position position="68"/>
    </location>
    <ligand>
        <name>ATP</name>
        <dbReference type="ChEBI" id="CHEBI:30616"/>
    </ligand>
</feature>
<dbReference type="InterPro" id="IPR008824">
    <property type="entry name" value="RuvB-like_N"/>
</dbReference>
<dbReference type="EC" id="3.6.4.-" evidence="9"/>
<dbReference type="PANTHER" id="PTHR42848">
    <property type="match status" value="1"/>
</dbReference>
<feature type="binding site" evidence="9">
    <location>
        <position position="316"/>
    </location>
    <ligand>
        <name>DNA</name>
        <dbReference type="ChEBI" id="CHEBI:16991"/>
    </ligand>
</feature>